<evidence type="ECO:0000256" key="6">
    <source>
        <dbReference type="ARBA" id="ARBA00037937"/>
    </source>
</evidence>
<evidence type="ECO:0000256" key="5">
    <source>
        <dbReference type="ARBA" id="ARBA00023143"/>
    </source>
</evidence>
<keyword evidence="5 7" id="KW-0975">Bacterial flagellum</keyword>
<protein>
    <recommendedName>
        <fullName evidence="7">Flagellar protein</fullName>
    </recommendedName>
</protein>
<evidence type="ECO:0000256" key="1">
    <source>
        <dbReference type="ARBA" id="ARBA00022475"/>
    </source>
</evidence>
<dbReference type="Pfam" id="PF04347">
    <property type="entry name" value="FliO"/>
    <property type="match status" value="1"/>
</dbReference>
<feature type="transmembrane region" description="Helical" evidence="7">
    <location>
        <begin position="40"/>
        <end position="59"/>
    </location>
</feature>
<keyword evidence="9" id="KW-0969">Cilium</keyword>
<dbReference type="AlphaFoldDB" id="A0A193LEV0"/>
<sequence length="139" mass="14718">MIRVIHNTALIAVCSVLQTVPAVAATVPRAAPVGADDVLNMGTGLILVIGAILVTGWLYSRTRKMRGASGDLIRIVASQPLGTRERVLLLQVADKQLLVGMTSSQVQTLHVFDDPVAIAEVPANGFAERLRAAVKGQQK</sequence>
<evidence type="ECO:0000256" key="8">
    <source>
        <dbReference type="SAM" id="SignalP"/>
    </source>
</evidence>
<dbReference type="PANTHER" id="PTHR38766">
    <property type="entry name" value="FLAGELLAR PROTEIN FLIO"/>
    <property type="match status" value="1"/>
</dbReference>
<evidence type="ECO:0000256" key="7">
    <source>
        <dbReference type="RuleBase" id="RU362064"/>
    </source>
</evidence>
<keyword evidence="8" id="KW-0732">Signal</keyword>
<dbReference type="NCBIfam" id="TIGR03500">
    <property type="entry name" value="FliO_TIGR"/>
    <property type="match status" value="1"/>
</dbReference>
<dbReference type="GO" id="GO:0044781">
    <property type="term" value="P:bacterial-type flagellum organization"/>
    <property type="evidence" value="ECO:0007669"/>
    <property type="project" value="UniProtKB-UniRule"/>
</dbReference>
<accession>A0A193LEV0</accession>
<keyword evidence="1 7" id="KW-1003">Cell membrane</keyword>
<feature type="signal peptide" evidence="8">
    <location>
        <begin position="1"/>
        <end position="24"/>
    </location>
</feature>
<keyword evidence="4 7" id="KW-0472">Membrane</keyword>
<evidence type="ECO:0000313" key="9">
    <source>
        <dbReference type="EMBL" id="ANO51055.1"/>
    </source>
</evidence>
<keyword evidence="10" id="KW-1185">Reference proteome</keyword>
<dbReference type="InterPro" id="IPR022781">
    <property type="entry name" value="Flagellar_biosynth_FliO"/>
</dbReference>
<dbReference type="GO" id="GO:0009425">
    <property type="term" value="C:bacterial-type flagellum basal body"/>
    <property type="evidence" value="ECO:0007669"/>
    <property type="project" value="UniProtKB-SubCell"/>
</dbReference>
<reference evidence="9 10" key="1">
    <citation type="submission" date="2016-06" db="EMBL/GenBank/DDBJ databases">
        <title>Complete genome sequence of a deep-branching marine Gamma Proteobacterium Woeseia oceani type strain XK5.</title>
        <authorList>
            <person name="Mu D."/>
            <person name="Du Z."/>
        </authorList>
    </citation>
    <scope>NUCLEOTIDE SEQUENCE [LARGE SCALE GENOMIC DNA]</scope>
    <source>
        <strain evidence="9 10">XK5</strain>
    </source>
</reference>
<organism evidence="9 10">
    <name type="scientific">Woeseia oceani</name>
    <dbReference type="NCBI Taxonomy" id="1548547"/>
    <lineage>
        <taxon>Bacteria</taxon>
        <taxon>Pseudomonadati</taxon>
        <taxon>Pseudomonadota</taxon>
        <taxon>Gammaproteobacteria</taxon>
        <taxon>Woeseiales</taxon>
        <taxon>Woeseiaceae</taxon>
        <taxon>Woeseia</taxon>
    </lineage>
</organism>
<dbReference type="STRING" id="1548547.BA177_07390"/>
<evidence type="ECO:0000256" key="2">
    <source>
        <dbReference type="ARBA" id="ARBA00022692"/>
    </source>
</evidence>
<keyword evidence="9" id="KW-0282">Flagellum</keyword>
<dbReference type="PANTHER" id="PTHR38766:SF1">
    <property type="entry name" value="FLAGELLAR PROTEIN FLIO"/>
    <property type="match status" value="1"/>
</dbReference>
<dbReference type="Proteomes" id="UP000092695">
    <property type="component" value="Chromosome"/>
</dbReference>
<keyword evidence="2 7" id="KW-0812">Transmembrane</keyword>
<dbReference type="InterPro" id="IPR052205">
    <property type="entry name" value="FliO/MopB"/>
</dbReference>
<dbReference type="RefSeq" id="WP_068614900.1">
    <property type="nucleotide sequence ID" value="NZ_CP016268.1"/>
</dbReference>
<keyword evidence="9" id="KW-0966">Cell projection</keyword>
<dbReference type="EMBL" id="CP016268">
    <property type="protein sequence ID" value="ANO51055.1"/>
    <property type="molecule type" value="Genomic_DNA"/>
</dbReference>
<name>A0A193LEV0_9GAMM</name>
<gene>
    <name evidence="9" type="ORF">BA177_07390</name>
</gene>
<proteinExistence type="inferred from homology"/>
<evidence type="ECO:0000256" key="3">
    <source>
        <dbReference type="ARBA" id="ARBA00022989"/>
    </source>
</evidence>
<comment type="subcellular location">
    <subcellularLocation>
        <location evidence="7">Cell membrane</location>
    </subcellularLocation>
    <subcellularLocation>
        <location evidence="7">Bacterial flagellum basal body</location>
    </subcellularLocation>
</comment>
<evidence type="ECO:0000256" key="4">
    <source>
        <dbReference type="ARBA" id="ARBA00023136"/>
    </source>
</evidence>
<evidence type="ECO:0000313" key="10">
    <source>
        <dbReference type="Proteomes" id="UP000092695"/>
    </source>
</evidence>
<dbReference type="KEGG" id="woc:BA177_07390"/>
<comment type="similarity">
    <text evidence="6 7">Belongs to the FliO/MopB family.</text>
</comment>
<dbReference type="GO" id="GO:0005886">
    <property type="term" value="C:plasma membrane"/>
    <property type="evidence" value="ECO:0007669"/>
    <property type="project" value="UniProtKB-SubCell"/>
</dbReference>
<keyword evidence="3 7" id="KW-1133">Transmembrane helix</keyword>
<feature type="chain" id="PRO_5008260124" description="Flagellar protein" evidence="8">
    <location>
        <begin position="25"/>
        <end position="139"/>
    </location>
</feature>